<organism evidence="5 6">
    <name type="scientific">Emiliania huxleyi (strain CCMP1516)</name>
    <dbReference type="NCBI Taxonomy" id="280463"/>
    <lineage>
        <taxon>Eukaryota</taxon>
        <taxon>Haptista</taxon>
        <taxon>Haptophyta</taxon>
        <taxon>Prymnesiophyceae</taxon>
        <taxon>Isochrysidales</taxon>
        <taxon>Noelaerhabdaceae</taxon>
        <taxon>Emiliania</taxon>
    </lineage>
</organism>
<dbReference type="RefSeq" id="XP_005756997.1">
    <property type="nucleotide sequence ID" value="XM_005756940.1"/>
</dbReference>
<proteinExistence type="predicted"/>
<evidence type="ECO:0000256" key="2">
    <source>
        <dbReference type="ARBA" id="ARBA00022692"/>
    </source>
</evidence>
<dbReference type="HOGENOM" id="CLU_028848_0_0_1"/>
<dbReference type="GO" id="GO:0016020">
    <property type="term" value="C:membrane"/>
    <property type="evidence" value="ECO:0007669"/>
    <property type="project" value="UniProtKB-SubCell"/>
</dbReference>
<dbReference type="PaxDb" id="2903-EOD04568"/>
<dbReference type="GeneID" id="17250681"/>
<dbReference type="AlphaFoldDB" id="A0A0D3HZY3"/>
<evidence type="ECO:0000313" key="5">
    <source>
        <dbReference type="EnsemblProtists" id="EOD04568"/>
    </source>
</evidence>
<keyword evidence="3" id="KW-0472">Membrane</keyword>
<accession>A0A0D3HZY3</accession>
<keyword evidence="6" id="KW-1185">Reference proteome</keyword>
<reference evidence="6" key="1">
    <citation type="journal article" date="2013" name="Nature">
        <title>Pan genome of the phytoplankton Emiliania underpins its global distribution.</title>
        <authorList>
            <person name="Read B.A."/>
            <person name="Kegel J."/>
            <person name="Klute M.J."/>
            <person name="Kuo A."/>
            <person name="Lefebvre S.C."/>
            <person name="Maumus F."/>
            <person name="Mayer C."/>
            <person name="Miller J."/>
            <person name="Monier A."/>
            <person name="Salamov A."/>
            <person name="Young J."/>
            <person name="Aguilar M."/>
            <person name="Claverie J.M."/>
            <person name="Frickenhaus S."/>
            <person name="Gonzalez K."/>
            <person name="Herman E.K."/>
            <person name="Lin Y.C."/>
            <person name="Napier J."/>
            <person name="Ogata H."/>
            <person name="Sarno A.F."/>
            <person name="Shmutz J."/>
            <person name="Schroeder D."/>
            <person name="de Vargas C."/>
            <person name="Verret F."/>
            <person name="von Dassow P."/>
            <person name="Valentin K."/>
            <person name="Van de Peer Y."/>
            <person name="Wheeler G."/>
            <person name="Dacks J.B."/>
            <person name="Delwiche C.F."/>
            <person name="Dyhrman S.T."/>
            <person name="Glockner G."/>
            <person name="John U."/>
            <person name="Richards T."/>
            <person name="Worden A.Z."/>
            <person name="Zhang X."/>
            <person name="Grigoriev I.V."/>
            <person name="Allen A.E."/>
            <person name="Bidle K."/>
            <person name="Borodovsky M."/>
            <person name="Bowler C."/>
            <person name="Brownlee C."/>
            <person name="Cock J.M."/>
            <person name="Elias M."/>
            <person name="Gladyshev V.N."/>
            <person name="Groth M."/>
            <person name="Guda C."/>
            <person name="Hadaegh A."/>
            <person name="Iglesias-Rodriguez M.D."/>
            <person name="Jenkins J."/>
            <person name="Jones B.M."/>
            <person name="Lawson T."/>
            <person name="Leese F."/>
            <person name="Lindquist E."/>
            <person name="Lobanov A."/>
            <person name="Lomsadze A."/>
            <person name="Malik S.B."/>
            <person name="Marsh M.E."/>
            <person name="Mackinder L."/>
            <person name="Mock T."/>
            <person name="Mueller-Roeber B."/>
            <person name="Pagarete A."/>
            <person name="Parker M."/>
            <person name="Probert I."/>
            <person name="Quesneville H."/>
            <person name="Raines C."/>
            <person name="Rensing S.A."/>
            <person name="Riano-Pachon D.M."/>
            <person name="Richier S."/>
            <person name="Rokitta S."/>
            <person name="Shiraiwa Y."/>
            <person name="Soanes D.M."/>
            <person name="van der Giezen M."/>
            <person name="Wahlund T.M."/>
            <person name="Williams B."/>
            <person name="Wilson W."/>
            <person name="Wolfe G."/>
            <person name="Wurch L.L."/>
        </authorList>
    </citation>
    <scope>NUCLEOTIDE SEQUENCE</scope>
</reference>
<dbReference type="EnsemblProtists" id="EOD04568">
    <property type="protein sequence ID" value="EOD04568"/>
    <property type="gene ID" value="EMIHUDRAFT_221077"/>
</dbReference>
<dbReference type="Gene3D" id="1.50.40.10">
    <property type="entry name" value="Mitochondrial carrier domain"/>
    <property type="match status" value="1"/>
</dbReference>
<evidence type="ECO:0000256" key="4">
    <source>
        <dbReference type="SAM" id="Coils"/>
    </source>
</evidence>
<evidence type="ECO:0000256" key="1">
    <source>
        <dbReference type="ARBA" id="ARBA00004370"/>
    </source>
</evidence>
<dbReference type="SUPFAM" id="SSF103506">
    <property type="entry name" value="Mitochondrial carrier"/>
    <property type="match status" value="1"/>
</dbReference>
<dbReference type="InterPro" id="IPR023395">
    <property type="entry name" value="MCP_dom_sf"/>
</dbReference>
<dbReference type="KEGG" id="ehx:EMIHUDRAFT_221077"/>
<evidence type="ECO:0000313" key="6">
    <source>
        <dbReference type="Proteomes" id="UP000013827"/>
    </source>
</evidence>
<keyword evidence="2" id="KW-0812">Transmembrane</keyword>
<dbReference type="Proteomes" id="UP000013827">
    <property type="component" value="Unassembled WGS sequence"/>
</dbReference>
<feature type="coiled-coil region" evidence="4">
    <location>
        <begin position="122"/>
        <end position="177"/>
    </location>
</feature>
<sequence length="500" mass="53739">MTSYAGCCKSEAEGEAEAAGGGAQRGAEIDALVGGSYLPSPWRDAPALGSLSRRNILAIGGAAASLALAPRPAQASFGSARGAVTSPPVLGSIELEKLQDLTPKKRKQIESVLTPRQAEALRLQIEAERAGLLQQYEQEKRRGQQRVEAQRVVKQQIDATSADIVTLEQRIRDLEEQQTSLGGSRVRVELPEAPARNLTSLSARSRINLERPGAGAKPVEQTAGEALAEQFEAPAQQPLWPHLSRTHTSLDPQARIKRGEESTEFLRRELEGQARITQDIEARERFLARLNAQPAAKAALLATPAISPYPLVAYLLAGAAGETVGSVRSVLGTAAGRANVMRAWSSSLWRDVPFGAIQLAIFEGLKTYIINSPDIVVDVDTLLAEALFGATGGAIGARLSPRARLPASRAVPSAFLTTPTDVVTIRILTQGTGVDEACDEQAQPHELTRHLPRNARACPSLPELVRHYPWGVWRPAHDGRMPAAHCPRFSLPFGHPHCPT</sequence>
<dbReference type="eggNOG" id="KOG0768">
    <property type="taxonomic scope" value="Eukaryota"/>
</dbReference>
<evidence type="ECO:0000256" key="3">
    <source>
        <dbReference type="ARBA" id="ARBA00023136"/>
    </source>
</evidence>
<comment type="subcellular location">
    <subcellularLocation>
        <location evidence="1">Membrane</location>
    </subcellularLocation>
</comment>
<protein>
    <submittedName>
        <fullName evidence="5">Uncharacterized protein</fullName>
    </submittedName>
</protein>
<keyword evidence="4" id="KW-0175">Coiled coil</keyword>
<reference evidence="5" key="2">
    <citation type="submission" date="2024-10" db="UniProtKB">
        <authorList>
            <consortium name="EnsemblProtists"/>
        </authorList>
    </citation>
    <scope>IDENTIFICATION</scope>
</reference>
<name>A0A0D3HZY3_EMIH1</name>